<evidence type="ECO:0000256" key="1">
    <source>
        <dbReference type="SAM" id="MobiDB-lite"/>
    </source>
</evidence>
<protein>
    <submittedName>
        <fullName evidence="3">Uncharacterized protein</fullName>
    </submittedName>
</protein>
<gene>
    <name evidence="3" type="ORF">SAMN04488567_3001</name>
</gene>
<accession>A0A1G7H051</accession>
<name>A0A1G7H051_9RHOB</name>
<feature type="chain" id="PRO_5011752643" evidence="2">
    <location>
        <begin position="23"/>
        <end position="210"/>
    </location>
</feature>
<dbReference type="EMBL" id="FNAT01000005">
    <property type="protein sequence ID" value="SDE93569.1"/>
    <property type="molecule type" value="Genomic_DNA"/>
</dbReference>
<dbReference type="STRING" id="521013.SAMN04488567_3001"/>
<evidence type="ECO:0000313" key="3">
    <source>
        <dbReference type="EMBL" id="SDE93569.1"/>
    </source>
</evidence>
<evidence type="ECO:0000256" key="2">
    <source>
        <dbReference type="SAM" id="SignalP"/>
    </source>
</evidence>
<sequence length="210" mass="21135">MKTIVKYGAALGLALTPAIAPASPDVMQLLQGLTGAQSKEIRQIERGLRQAAESGDLEAAARVALAAGGVAARGAPQQQAAAAPAPAAAPERRFAPVEIGQRPRARGDLPSTLTAPEATDPALAAVATVEDTPPVTTLRDGRRVETTSSAQIQSAPQQPGVTTVSTVDMQRTPGATATPVTYPAPSAGGTAMASEPFAGVESSFSGPTGY</sequence>
<feature type="signal peptide" evidence="2">
    <location>
        <begin position="1"/>
        <end position="22"/>
    </location>
</feature>
<keyword evidence="4" id="KW-1185">Reference proteome</keyword>
<reference evidence="4" key="1">
    <citation type="submission" date="2016-10" db="EMBL/GenBank/DDBJ databases">
        <authorList>
            <person name="Varghese N."/>
            <person name="Submissions S."/>
        </authorList>
    </citation>
    <scope>NUCLEOTIDE SEQUENCE [LARGE SCALE GENOMIC DNA]</scope>
    <source>
        <strain evidence="4">DSM 21424</strain>
    </source>
</reference>
<dbReference type="Proteomes" id="UP000198922">
    <property type="component" value="Unassembled WGS sequence"/>
</dbReference>
<dbReference type="RefSeq" id="WP_090113335.1">
    <property type="nucleotide sequence ID" value="NZ_FNAT01000005.1"/>
</dbReference>
<dbReference type="AlphaFoldDB" id="A0A1G7H051"/>
<organism evidence="3 4">
    <name type="scientific">Limimaricola pyoseonensis</name>
    <dbReference type="NCBI Taxonomy" id="521013"/>
    <lineage>
        <taxon>Bacteria</taxon>
        <taxon>Pseudomonadati</taxon>
        <taxon>Pseudomonadota</taxon>
        <taxon>Alphaproteobacteria</taxon>
        <taxon>Rhodobacterales</taxon>
        <taxon>Paracoccaceae</taxon>
        <taxon>Limimaricola</taxon>
    </lineage>
</organism>
<proteinExistence type="predicted"/>
<keyword evidence="2" id="KW-0732">Signal</keyword>
<feature type="region of interest" description="Disordered" evidence="1">
    <location>
        <begin position="173"/>
        <end position="210"/>
    </location>
</feature>
<evidence type="ECO:0000313" key="4">
    <source>
        <dbReference type="Proteomes" id="UP000198922"/>
    </source>
</evidence>